<evidence type="ECO:0000256" key="1">
    <source>
        <dbReference type="SAM" id="MobiDB-lite"/>
    </source>
</evidence>
<dbReference type="EMBL" id="AMZH03011289">
    <property type="protein sequence ID" value="RRT53137.1"/>
    <property type="molecule type" value="Genomic_DNA"/>
</dbReference>
<feature type="compositionally biased region" description="Low complexity" evidence="1">
    <location>
        <begin position="1"/>
        <end position="25"/>
    </location>
</feature>
<protein>
    <submittedName>
        <fullName evidence="2">Uncharacterized protein</fullName>
    </submittedName>
</protein>
<feature type="region of interest" description="Disordered" evidence="1">
    <location>
        <begin position="1"/>
        <end position="36"/>
    </location>
</feature>
<comment type="caution">
    <text evidence="2">The sequence shown here is derived from an EMBL/GenBank/DDBJ whole genome shotgun (WGS) entry which is preliminary data.</text>
</comment>
<organism evidence="2 3">
    <name type="scientific">Ensete ventricosum</name>
    <name type="common">Abyssinian banana</name>
    <name type="synonym">Musa ensete</name>
    <dbReference type="NCBI Taxonomy" id="4639"/>
    <lineage>
        <taxon>Eukaryota</taxon>
        <taxon>Viridiplantae</taxon>
        <taxon>Streptophyta</taxon>
        <taxon>Embryophyta</taxon>
        <taxon>Tracheophyta</taxon>
        <taxon>Spermatophyta</taxon>
        <taxon>Magnoliopsida</taxon>
        <taxon>Liliopsida</taxon>
        <taxon>Zingiberales</taxon>
        <taxon>Musaceae</taxon>
        <taxon>Ensete</taxon>
    </lineage>
</organism>
<sequence length="159" mass="17730">MGRTISSLFANRSESSNSSSQIDPSPNRTRRFKSHDDVPETSHVRCPSCSLDVFQFQVILSLARPHLCAVRVVSQSISLVSGPSGFELLILENPNRGISDGVRTVFCKIAPVGDSKLLYYCHVLYWPSMQVLFLGSYLQHYMGGKSIFGKRFIVFLGIQ</sequence>
<accession>A0A426YN40</accession>
<proteinExistence type="predicted"/>
<dbReference type="Proteomes" id="UP000287651">
    <property type="component" value="Unassembled WGS sequence"/>
</dbReference>
<evidence type="ECO:0000313" key="3">
    <source>
        <dbReference type="Proteomes" id="UP000287651"/>
    </source>
</evidence>
<reference evidence="2 3" key="1">
    <citation type="journal article" date="2014" name="Agronomy (Basel)">
        <title>A Draft Genome Sequence for Ensete ventricosum, the Drought-Tolerant Tree Against Hunger.</title>
        <authorList>
            <person name="Harrison J."/>
            <person name="Moore K.A."/>
            <person name="Paszkiewicz K."/>
            <person name="Jones T."/>
            <person name="Grant M."/>
            <person name="Ambacheew D."/>
            <person name="Muzemil S."/>
            <person name="Studholme D.J."/>
        </authorList>
    </citation>
    <scope>NUCLEOTIDE SEQUENCE [LARGE SCALE GENOMIC DNA]</scope>
</reference>
<gene>
    <name evidence="2" type="ORF">B296_00043144</name>
</gene>
<name>A0A426YN40_ENSVE</name>
<evidence type="ECO:0000313" key="2">
    <source>
        <dbReference type="EMBL" id="RRT53137.1"/>
    </source>
</evidence>
<dbReference type="AlphaFoldDB" id="A0A426YN40"/>